<dbReference type="InterPro" id="IPR003043">
    <property type="entry name" value="Uropor_MeTrfase_CS"/>
</dbReference>
<evidence type="ECO:0000256" key="1">
    <source>
        <dbReference type="ARBA" id="ARBA00004953"/>
    </source>
</evidence>
<keyword evidence="10" id="KW-1185">Reference proteome</keyword>
<dbReference type="PANTHER" id="PTHR43467:SF2">
    <property type="entry name" value="COBALT-PRECORRIN-2 C(20)-METHYLTRANSFERASE"/>
    <property type="match status" value="1"/>
</dbReference>
<dbReference type="PROSITE" id="PS00839">
    <property type="entry name" value="SUMT_1"/>
    <property type="match status" value="1"/>
</dbReference>
<protein>
    <submittedName>
        <fullName evidence="9">Precorrin-2 C(20)-methyltransferase</fullName>
    </submittedName>
</protein>
<dbReference type="InterPro" id="IPR014776">
    <property type="entry name" value="4pyrrole_Mease_sub2"/>
</dbReference>
<dbReference type="Gene3D" id="3.40.1010.10">
    <property type="entry name" value="Cobalt-precorrin-4 Transmethylase, Domain 1"/>
    <property type="match status" value="1"/>
</dbReference>
<keyword evidence="3" id="KW-0169">Cobalamin biosynthesis</keyword>
<comment type="similarity">
    <text evidence="2 7">Belongs to the precorrin methyltransferase family.</text>
</comment>
<evidence type="ECO:0000256" key="3">
    <source>
        <dbReference type="ARBA" id="ARBA00022573"/>
    </source>
</evidence>
<accession>A0A2G5K0X7</accession>
<dbReference type="InterPro" id="IPR035996">
    <property type="entry name" value="4pyrrol_Methylase_sf"/>
</dbReference>
<dbReference type="CDD" id="cd11645">
    <property type="entry name" value="Precorrin_2_C20_MT"/>
    <property type="match status" value="1"/>
</dbReference>
<keyword evidence="6" id="KW-0949">S-adenosyl-L-methionine</keyword>
<gene>
    <name evidence="9" type="ORF">BFP76_09265</name>
</gene>
<evidence type="ECO:0000256" key="6">
    <source>
        <dbReference type="ARBA" id="ARBA00022691"/>
    </source>
</evidence>
<evidence type="ECO:0000259" key="8">
    <source>
        <dbReference type="Pfam" id="PF00590"/>
    </source>
</evidence>
<dbReference type="PANTHER" id="PTHR43467">
    <property type="entry name" value="COBALT-PRECORRIN-2 C(20)-METHYLTRANSFERASE"/>
    <property type="match status" value="1"/>
</dbReference>
<dbReference type="NCBIfam" id="TIGR01467">
    <property type="entry name" value="cobI_cbiL"/>
    <property type="match status" value="1"/>
</dbReference>
<dbReference type="GO" id="GO:0032259">
    <property type="term" value="P:methylation"/>
    <property type="evidence" value="ECO:0007669"/>
    <property type="project" value="UniProtKB-KW"/>
</dbReference>
<dbReference type="InterPro" id="IPR000878">
    <property type="entry name" value="4pyrrol_Mease"/>
</dbReference>
<evidence type="ECO:0000256" key="2">
    <source>
        <dbReference type="ARBA" id="ARBA00005879"/>
    </source>
</evidence>
<dbReference type="InterPro" id="IPR012382">
    <property type="entry name" value="CobI/CbiL"/>
</dbReference>
<dbReference type="AlphaFoldDB" id="A0A2G5K0X7"/>
<keyword evidence="4 9" id="KW-0489">Methyltransferase</keyword>
<dbReference type="Proteomes" id="UP000231516">
    <property type="component" value="Unassembled WGS sequence"/>
</dbReference>
<evidence type="ECO:0000256" key="4">
    <source>
        <dbReference type="ARBA" id="ARBA00022603"/>
    </source>
</evidence>
<comment type="caution">
    <text evidence="9">The sequence shown here is derived from an EMBL/GenBank/DDBJ whole genome shotgun (WGS) entry which is preliminary data.</text>
</comment>
<name>A0A2G5K0X7_9RHOB</name>
<evidence type="ECO:0000256" key="5">
    <source>
        <dbReference type="ARBA" id="ARBA00022679"/>
    </source>
</evidence>
<dbReference type="RefSeq" id="WP_099594480.1">
    <property type="nucleotide sequence ID" value="NZ_MDGM01000014.1"/>
</dbReference>
<reference evidence="9 10" key="1">
    <citation type="submission" date="2016-08" db="EMBL/GenBank/DDBJ databases">
        <title>Draft genome of Amylibacter sp. strain 4G11.</title>
        <authorList>
            <person name="Wong S.-K."/>
            <person name="Hamasaki K."/>
            <person name="Yoshizawa S."/>
        </authorList>
    </citation>
    <scope>NUCLEOTIDE SEQUENCE [LARGE SCALE GENOMIC DNA]</scope>
    <source>
        <strain evidence="9 10">4G11</strain>
    </source>
</reference>
<keyword evidence="5 9" id="KW-0808">Transferase</keyword>
<comment type="pathway">
    <text evidence="1">Cofactor biosynthesis; adenosylcobalamin biosynthesis.</text>
</comment>
<organism evidence="9 10">
    <name type="scientific">Paramylibacter kogurei</name>
    <dbReference type="NCBI Taxonomy" id="1889778"/>
    <lineage>
        <taxon>Bacteria</taxon>
        <taxon>Pseudomonadati</taxon>
        <taxon>Pseudomonadota</taxon>
        <taxon>Alphaproteobacteria</taxon>
        <taxon>Rhodobacterales</taxon>
        <taxon>Paracoccaceae</taxon>
        <taxon>Paramylibacter</taxon>
    </lineage>
</organism>
<dbReference type="PIRSF" id="PIRSF036427">
    <property type="entry name" value="Precrrn-2_mtase"/>
    <property type="match status" value="1"/>
</dbReference>
<dbReference type="OrthoDB" id="9804789at2"/>
<dbReference type="GO" id="GO:0009236">
    <property type="term" value="P:cobalamin biosynthetic process"/>
    <property type="evidence" value="ECO:0007669"/>
    <property type="project" value="UniProtKB-UniRule"/>
</dbReference>
<sequence length="233" mass="24831">MIGKLYGVGLGPGDPELMTLKAYRLIQNADVVAYPTLEGGDSFARSIAADVIPNGVGEIAIHVPMSVEREPAQAAYDTGAADIAGALDAGKNVVVLCEGDPFFYGSFMYLFSRLADRYETEVVAGVTSVTACAAAVQKPLTARNEVLTIIPGPIGEDDLHARISGAEAVAIMKVGRHLPKIKKVLTELNLIQHAVYVERATLPVQKVMPLADVPEPAPYFSMILVTKGNDPWL</sequence>
<dbReference type="InterPro" id="IPR006364">
    <property type="entry name" value="CobI/CbiL/CobIJ_dom"/>
</dbReference>
<dbReference type="Gene3D" id="3.30.950.10">
    <property type="entry name" value="Methyltransferase, Cobalt-precorrin-4 Transmethylase, Domain 2"/>
    <property type="match status" value="1"/>
</dbReference>
<proteinExistence type="inferred from homology"/>
<dbReference type="SUPFAM" id="SSF53790">
    <property type="entry name" value="Tetrapyrrole methylase"/>
    <property type="match status" value="1"/>
</dbReference>
<dbReference type="EMBL" id="MDGM01000014">
    <property type="protein sequence ID" value="PIB23198.1"/>
    <property type="molecule type" value="Genomic_DNA"/>
</dbReference>
<dbReference type="GO" id="GO:0030788">
    <property type="term" value="F:precorrin-2 C20-methyltransferase activity"/>
    <property type="evidence" value="ECO:0007669"/>
    <property type="project" value="InterPro"/>
</dbReference>
<evidence type="ECO:0000313" key="10">
    <source>
        <dbReference type="Proteomes" id="UP000231516"/>
    </source>
</evidence>
<feature type="domain" description="Tetrapyrrole methylase" evidence="8">
    <location>
        <begin position="4"/>
        <end position="208"/>
    </location>
</feature>
<dbReference type="InterPro" id="IPR014777">
    <property type="entry name" value="4pyrrole_Mease_sub1"/>
</dbReference>
<evidence type="ECO:0000256" key="7">
    <source>
        <dbReference type="PIRNR" id="PIRNR036427"/>
    </source>
</evidence>
<evidence type="ECO:0000313" key="9">
    <source>
        <dbReference type="EMBL" id="PIB23198.1"/>
    </source>
</evidence>
<dbReference type="Pfam" id="PF00590">
    <property type="entry name" value="TP_methylase"/>
    <property type="match status" value="1"/>
</dbReference>
<dbReference type="UniPathway" id="UPA00148"/>